<dbReference type="Proteomes" id="UP000320762">
    <property type="component" value="Unassembled WGS sequence"/>
</dbReference>
<reference evidence="2 3" key="1">
    <citation type="journal article" date="2019" name="New Phytol.">
        <title>Comparative genomics reveals unique wood-decay strategies and fruiting body development in the Schizophyllaceae.</title>
        <authorList>
            <person name="Almasi E."/>
            <person name="Sahu N."/>
            <person name="Krizsan K."/>
            <person name="Balint B."/>
            <person name="Kovacs G.M."/>
            <person name="Kiss B."/>
            <person name="Cseklye J."/>
            <person name="Drula E."/>
            <person name="Henrissat B."/>
            <person name="Nagy I."/>
            <person name="Chovatia M."/>
            <person name="Adam C."/>
            <person name="LaButti K."/>
            <person name="Lipzen A."/>
            <person name="Riley R."/>
            <person name="Grigoriev I.V."/>
            <person name="Nagy L.G."/>
        </authorList>
    </citation>
    <scope>NUCLEOTIDE SEQUENCE [LARGE SCALE GENOMIC DNA]</scope>
    <source>
        <strain evidence="2 3">NL-1724</strain>
    </source>
</reference>
<comment type="caution">
    <text evidence="2">The sequence shown here is derived from an EMBL/GenBank/DDBJ whole genome shotgun (WGS) entry which is preliminary data.</text>
</comment>
<evidence type="ECO:0000313" key="3">
    <source>
        <dbReference type="Proteomes" id="UP000320762"/>
    </source>
</evidence>
<sequence>MLSLHIIIIIIILRHGVGCVSAVKLNPSTSDRRAGLCWRADNWHFEARDVASHGRENASMVPVPGLWRASEASRDEG</sequence>
<evidence type="ECO:0000313" key="2">
    <source>
        <dbReference type="EMBL" id="TRM55329.1"/>
    </source>
</evidence>
<feature type="signal peptide" evidence="1">
    <location>
        <begin position="1"/>
        <end position="22"/>
    </location>
</feature>
<gene>
    <name evidence="2" type="ORF">BD626DRAFT_86838</name>
</gene>
<accession>A0A550BS16</accession>
<feature type="chain" id="PRO_5021724652" description="Secreted protein" evidence="1">
    <location>
        <begin position="23"/>
        <end position="77"/>
    </location>
</feature>
<evidence type="ECO:0000256" key="1">
    <source>
        <dbReference type="SAM" id="SignalP"/>
    </source>
</evidence>
<organism evidence="2 3">
    <name type="scientific">Schizophyllum amplum</name>
    <dbReference type="NCBI Taxonomy" id="97359"/>
    <lineage>
        <taxon>Eukaryota</taxon>
        <taxon>Fungi</taxon>
        <taxon>Dikarya</taxon>
        <taxon>Basidiomycota</taxon>
        <taxon>Agaricomycotina</taxon>
        <taxon>Agaricomycetes</taxon>
        <taxon>Agaricomycetidae</taxon>
        <taxon>Agaricales</taxon>
        <taxon>Schizophyllaceae</taxon>
        <taxon>Schizophyllum</taxon>
    </lineage>
</organism>
<keyword evidence="3" id="KW-1185">Reference proteome</keyword>
<proteinExistence type="predicted"/>
<name>A0A550BS16_9AGAR</name>
<dbReference type="AlphaFoldDB" id="A0A550BS16"/>
<dbReference type="EMBL" id="VDMD01000173">
    <property type="protein sequence ID" value="TRM55329.1"/>
    <property type="molecule type" value="Genomic_DNA"/>
</dbReference>
<keyword evidence="1" id="KW-0732">Signal</keyword>
<protein>
    <recommendedName>
        <fullName evidence="4">Secreted protein</fullName>
    </recommendedName>
</protein>
<evidence type="ECO:0008006" key="4">
    <source>
        <dbReference type="Google" id="ProtNLM"/>
    </source>
</evidence>